<name>A0A6M3K214_9ZZZZ</name>
<evidence type="ECO:0000313" key="1">
    <source>
        <dbReference type="EMBL" id="QJA62130.1"/>
    </source>
</evidence>
<proteinExistence type="predicted"/>
<sequence>MITDAKVVKSVNSNAPKKGWKIEWVDGKFDNIFDEGWLPLLDESIRTNRLVSFDKEKNEAGYWNIKKLELATLPEPEEKSEIVKEAVKQGSVVTGDTNDTRIRSMCLSYSKDLVVGGIVELKDIIKTSDKFIKYILNIKDE</sequence>
<evidence type="ECO:0000313" key="2">
    <source>
        <dbReference type="EMBL" id="QJA74987.1"/>
    </source>
</evidence>
<gene>
    <name evidence="2" type="ORF">MM415A01886_0018</name>
    <name evidence="1" type="ORF">MM415B00826_0041</name>
</gene>
<reference evidence="2" key="1">
    <citation type="submission" date="2020-03" db="EMBL/GenBank/DDBJ databases">
        <title>The deep terrestrial virosphere.</title>
        <authorList>
            <person name="Holmfeldt K."/>
            <person name="Nilsson E."/>
            <person name="Simone D."/>
            <person name="Lopez-Fernandez M."/>
            <person name="Wu X."/>
            <person name="de Brujin I."/>
            <person name="Lundin D."/>
            <person name="Andersson A."/>
            <person name="Bertilsson S."/>
            <person name="Dopson M."/>
        </authorList>
    </citation>
    <scope>NUCLEOTIDE SEQUENCE</scope>
    <source>
        <strain evidence="2">MM415A01886</strain>
        <strain evidence="1">MM415B00826</strain>
    </source>
</reference>
<dbReference type="AlphaFoldDB" id="A0A6M3K214"/>
<protein>
    <submittedName>
        <fullName evidence="2">Uncharacterized protein</fullName>
    </submittedName>
</protein>
<dbReference type="EMBL" id="MT141462">
    <property type="protein sequence ID" value="QJA62130.1"/>
    <property type="molecule type" value="Genomic_DNA"/>
</dbReference>
<accession>A0A6M3K214</accession>
<organism evidence="2">
    <name type="scientific">viral metagenome</name>
    <dbReference type="NCBI Taxonomy" id="1070528"/>
    <lineage>
        <taxon>unclassified sequences</taxon>
        <taxon>metagenomes</taxon>
        <taxon>organismal metagenomes</taxon>
    </lineage>
</organism>
<dbReference type="EMBL" id="MT142133">
    <property type="protein sequence ID" value="QJA74987.1"/>
    <property type="molecule type" value="Genomic_DNA"/>
</dbReference>